<proteinExistence type="inferred from homology"/>
<protein>
    <submittedName>
        <fullName evidence="6">DNA-binding transcriptional LysR family regulator</fullName>
    </submittedName>
</protein>
<dbReference type="Gene3D" id="1.10.10.10">
    <property type="entry name" value="Winged helix-like DNA-binding domain superfamily/Winged helix DNA-binding domain"/>
    <property type="match status" value="1"/>
</dbReference>
<evidence type="ECO:0000256" key="2">
    <source>
        <dbReference type="ARBA" id="ARBA00023015"/>
    </source>
</evidence>
<dbReference type="SUPFAM" id="SSF53850">
    <property type="entry name" value="Periplasmic binding protein-like II"/>
    <property type="match status" value="1"/>
</dbReference>
<keyword evidence="7" id="KW-1185">Reference proteome</keyword>
<evidence type="ECO:0000259" key="5">
    <source>
        <dbReference type="PROSITE" id="PS50931"/>
    </source>
</evidence>
<evidence type="ECO:0000256" key="4">
    <source>
        <dbReference type="ARBA" id="ARBA00023163"/>
    </source>
</evidence>
<comment type="caution">
    <text evidence="6">The sequence shown here is derived from an EMBL/GenBank/DDBJ whole genome shotgun (WGS) entry which is preliminary data.</text>
</comment>
<dbReference type="PANTHER" id="PTHR30537">
    <property type="entry name" value="HTH-TYPE TRANSCRIPTIONAL REGULATOR"/>
    <property type="match status" value="1"/>
</dbReference>
<comment type="similarity">
    <text evidence="1">Belongs to the LysR transcriptional regulatory family.</text>
</comment>
<dbReference type="GO" id="GO:0003677">
    <property type="term" value="F:DNA binding"/>
    <property type="evidence" value="ECO:0007669"/>
    <property type="project" value="UniProtKB-KW"/>
</dbReference>
<dbReference type="FunFam" id="1.10.10.10:FF:000001">
    <property type="entry name" value="LysR family transcriptional regulator"/>
    <property type="match status" value="1"/>
</dbReference>
<dbReference type="SUPFAM" id="SSF46785">
    <property type="entry name" value="Winged helix' DNA-binding domain"/>
    <property type="match status" value="1"/>
</dbReference>
<accession>A0A318GYX9</accession>
<dbReference type="RefSeq" id="WP_110401058.1">
    <property type="nucleotide sequence ID" value="NZ_QJJS01000010.1"/>
</dbReference>
<evidence type="ECO:0000256" key="1">
    <source>
        <dbReference type="ARBA" id="ARBA00009437"/>
    </source>
</evidence>
<evidence type="ECO:0000313" key="6">
    <source>
        <dbReference type="EMBL" id="PXW95191.1"/>
    </source>
</evidence>
<name>A0A318GYX9_9BURK</name>
<dbReference type="PANTHER" id="PTHR30537:SF5">
    <property type="entry name" value="HTH-TYPE TRANSCRIPTIONAL ACTIVATOR TTDR-RELATED"/>
    <property type="match status" value="1"/>
</dbReference>
<dbReference type="InterPro" id="IPR036388">
    <property type="entry name" value="WH-like_DNA-bd_sf"/>
</dbReference>
<dbReference type="AlphaFoldDB" id="A0A318GYX9"/>
<feature type="domain" description="HTH lysR-type" evidence="5">
    <location>
        <begin position="4"/>
        <end position="61"/>
    </location>
</feature>
<dbReference type="Pfam" id="PF03466">
    <property type="entry name" value="LysR_substrate"/>
    <property type="match status" value="1"/>
</dbReference>
<dbReference type="InterPro" id="IPR058163">
    <property type="entry name" value="LysR-type_TF_proteobact-type"/>
</dbReference>
<evidence type="ECO:0000256" key="3">
    <source>
        <dbReference type="ARBA" id="ARBA00023125"/>
    </source>
</evidence>
<dbReference type="CDD" id="cd08422">
    <property type="entry name" value="PBP2_CrgA_like"/>
    <property type="match status" value="1"/>
</dbReference>
<dbReference type="Proteomes" id="UP000247811">
    <property type="component" value="Unassembled WGS sequence"/>
</dbReference>
<dbReference type="Pfam" id="PF00126">
    <property type="entry name" value="HTH_1"/>
    <property type="match status" value="1"/>
</dbReference>
<sequence length="321" mass="35416">MAINEFRTISVFITAAELGSLRKTAAALNISPQAASQALAQLEQHLNVRLFHRTTRSMALTDEGRQFLDEAQPSLLGLRRALLSARQAKDEIAGPLRIVGPRSTFQGLLWRLIDEFCERHPGVVPDVQLEDRVGNWVEDRVDVGFRLGLSPHEGVIARRLFPVQLVLCASPDYLRRHGVPDSMAALPAHRCSVYRNPGTGRVVPWRFKVGDEEVEQPVVPALCTNDEILELHAVLAGRVIGQLAGVTAAPHLRAGRLVPLLVDHMPDRYSYFVYYGSRSAQPVRVRAFIDLVVARLAGNGEHVLDMHEMEAAARGARALSG</sequence>
<keyword evidence="2" id="KW-0805">Transcription regulation</keyword>
<keyword evidence="3 6" id="KW-0238">DNA-binding</keyword>
<evidence type="ECO:0000313" key="7">
    <source>
        <dbReference type="Proteomes" id="UP000247811"/>
    </source>
</evidence>
<dbReference type="EMBL" id="QJJS01000010">
    <property type="protein sequence ID" value="PXW95191.1"/>
    <property type="molecule type" value="Genomic_DNA"/>
</dbReference>
<reference evidence="6 7" key="1">
    <citation type="submission" date="2018-05" db="EMBL/GenBank/DDBJ databases">
        <title>Genomic Encyclopedia of Type Strains, Phase IV (KMG-IV): sequencing the most valuable type-strain genomes for metagenomic binning, comparative biology and taxonomic classification.</title>
        <authorList>
            <person name="Goeker M."/>
        </authorList>
    </citation>
    <scope>NUCLEOTIDE SEQUENCE [LARGE SCALE GENOMIC DNA]</scope>
    <source>
        <strain evidence="6 7">DSM 566</strain>
    </source>
</reference>
<dbReference type="OrthoDB" id="8523827at2"/>
<dbReference type="InterPro" id="IPR005119">
    <property type="entry name" value="LysR_subst-bd"/>
</dbReference>
<dbReference type="Gene3D" id="3.40.190.290">
    <property type="match status" value="1"/>
</dbReference>
<dbReference type="PROSITE" id="PS50931">
    <property type="entry name" value="HTH_LYSR"/>
    <property type="match status" value="1"/>
</dbReference>
<dbReference type="InterPro" id="IPR000847">
    <property type="entry name" value="LysR_HTH_N"/>
</dbReference>
<organism evidence="6 7">
    <name type="scientific">Sphaerotilus hippei</name>
    <dbReference type="NCBI Taxonomy" id="744406"/>
    <lineage>
        <taxon>Bacteria</taxon>
        <taxon>Pseudomonadati</taxon>
        <taxon>Pseudomonadota</taxon>
        <taxon>Betaproteobacteria</taxon>
        <taxon>Burkholderiales</taxon>
        <taxon>Sphaerotilaceae</taxon>
        <taxon>Sphaerotilus</taxon>
    </lineage>
</organism>
<dbReference type="GO" id="GO:0003700">
    <property type="term" value="F:DNA-binding transcription factor activity"/>
    <property type="evidence" value="ECO:0007669"/>
    <property type="project" value="InterPro"/>
</dbReference>
<gene>
    <name evidence="6" type="ORF">C7444_11036</name>
</gene>
<dbReference type="InterPro" id="IPR036390">
    <property type="entry name" value="WH_DNA-bd_sf"/>
</dbReference>
<keyword evidence="4" id="KW-0804">Transcription</keyword>